<keyword evidence="7" id="KW-0328">Glycosyltransferase</keyword>
<dbReference type="EC" id="2.4.2.45" evidence="7"/>
<keyword evidence="4 6" id="KW-1133">Transmembrane helix</keyword>
<dbReference type="InterPro" id="IPR044878">
    <property type="entry name" value="UbiA_sf"/>
</dbReference>
<dbReference type="Pfam" id="PF01040">
    <property type="entry name" value="UbiA"/>
    <property type="match status" value="1"/>
</dbReference>
<dbReference type="GO" id="GO:0016757">
    <property type="term" value="F:glycosyltransferase activity"/>
    <property type="evidence" value="ECO:0007669"/>
    <property type="project" value="UniProtKB-KW"/>
</dbReference>
<feature type="transmembrane region" description="Helical" evidence="6">
    <location>
        <begin position="166"/>
        <end position="185"/>
    </location>
</feature>
<keyword evidence="8" id="KW-1185">Reference proteome</keyword>
<evidence type="ECO:0000256" key="3">
    <source>
        <dbReference type="ARBA" id="ARBA00022692"/>
    </source>
</evidence>
<reference evidence="7 8" key="1">
    <citation type="submission" date="2020-08" db="EMBL/GenBank/DDBJ databases">
        <title>Arenibacter gaetbuli sp. nov., isolated from a sand dune.</title>
        <authorList>
            <person name="Park S."/>
            <person name="Yoon J.-H."/>
        </authorList>
    </citation>
    <scope>NUCLEOTIDE SEQUENCE [LARGE SCALE GENOMIC DNA]</scope>
    <source>
        <strain evidence="7 8">BSSL-BM3</strain>
    </source>
</reference>
<comment type="caution">
    <text evidence="7">The sequence shown here is derived from an EMBL/GenBank/DDBJ whole genome shotgun (WGS) entry which is preliminary data.</text>
</comment>
<organism evidence="7 8">
    <name type="scientific">Arenibacter arenosicollis</name>
    <dbReference type="NCBI Taxonomy" id="2762274"/>
    <lineage>
        <taxon>Bacteria</taxon>
        <taxon>Pseudomonadati</taxon>
        <taxon>Bacteroidota</taxon>
        <taxon>Flavobacteriia</taxon>
        <taxon>Flavobacteriales</taxon>
        <taxon>Flavobacteriaceae</taxon>
        <taxon>Arenibacter</taxon>
    </lineage>
</organism>
<feature type="transmembrane region" description="Helical" evidence="6">
    <location>
        <begin position="140"/>
        <end position="160"/>
    </location>
</feature>
<dbReference type="PANTHER" id="PTHR11048">
    <property type="entry name" value="PRENYLTRANSFERASES"/>
    <property type="match status" value="1"/>
</dbReference>
<name>A0ABR7QRQ0_9FLAO</name>
<dbReference type="EMBL" id="JACLHY010000023">
    <property type="protein sequence ID" value="MBC8769838.1"/>
    <property type="molecule type" value="Genomic_DNA"/>
</dbReference>
<evidence type="ECO:0000256" key="2">
    <source>
        <dbReference type="ARBA" id="ARBA00022475"/>
    </source>
</evidence>
<dbReference type="CDD" id="cd13963">
    <property type="entry name" value="PT_UbiA_2"/>
    <property type="match status" value="1"/>
</dbReference>
<dbReference type="PANTHER" id="PTHR11048:SF5">
    <property type="entry name" value="DECAPRENYL-PHOSPHATE PHOSPHORIBOSYLTRANSFERASE"/>
    <property type="match status" value="1"/>
</dbReference>
<sequence length="298" mass="33999">MPSIQKALVNSSNVLKLLRPKHYVKNLFIFMPLFFAGEFSNFQLLFNLFIAFLSFSMCASAIYIFNDYQDIKEDRLHPKKKFRPLAAGTVSTPEAIFLMILLLAAGLLIMGMLSINALGIMGSYLVLNFFYCYYFKHISILDITVIAVGFVLRIILGAVITDTPLSQWIVIMTFLLALFLAFAKRRDGVLLFLEKNHKMRKVITDYNLKFVEGSMMIMSSVTIVTYILYTTSAEVVGRLESKFVYLTSIYVILGILRYMQLSFVEKNSGSPTDLVFKDSFLITVLSGWILHFSVLIYF</sequence>
<evidence type="ECO:0000256" key="1">
    <source>
        <dbReference type="ARBA" id="ARBA00004141"/>
    </source>
</evidence>
<keyword evidence="2" id="KW-1003">Cell membrane</keyword>
<keyword evidence="7" id="KW-0808">Transferase</keyword>
<feature type="transmembrane region" description="Helical" evidence="6">
    <location>
        <begin position="45"/>
        <end position="65"/>
    </location>
</feature>
<feature type="transmembrane region" description="Helical" evidence="6">
    <location>
        <begin position="85"/>
        <end position="109"/>
    </location>
</feature>
<dbReference type="Gene3D" id="1.10.357.140">
    <property type="entry name" value="UbiA prenyltransferase"/>
    <property type="match status" value="1"/>
</dbReference>
<feature type="transmembrane region" description="Helical" evidence="6">
    <location>
        <begin position="241"/>
        <end position="259"/>
    </location>
</feature>
<evidence type="ECO:0000256" key="5">
    <source>
        <dbReference type="ARBA" id="ARBA00023136"/>
    </source>
</evidence>
<dbReference type="InterPro" id="IPR039653">
    <property type="entry name" value="Prenyltransferase"/>
</dbReference>
<gene>
    <name evidence="7" type="ORF">H4O18_17700</name>
</gene>
<feature type="transmembrane region" description="Helical" evidence="6">
    <location>
        <begin position="115"/>
        <end position="133"/>
    </location>
</feature>
<keyword evidence="5 6" id="KW-0472">Membrane</keyword>
<evidence type="ECO:0000313" key="7">
    <source>
        <dbReference type="EMBL" id="MBC8769838.1"/>
    </source>
</evidence>
<feature type="transmembrane region" description="Helical" evidence="6">
    <location>
        <begin position="280"/>
        <end position="297"/>
    </location>
</feature>
<evidence type="ECO:0000256" key="4">
    <source>
        <dbReference type="ARBA" id="ARBA00022989"/>
    </source>
</evidence>
<dbReference type="InterPro" id="IPR000537">
    <property type="entry name" value="UbiA_prenyltransferase"/>
</dbReference>
<dbReference type="NCBIfam" id="NF008978">
    <property type="entry name" value="PRK12324.1-4"/>
    <property type="match status" value="1"/>
</dbReference>
<protein>
    <submittedName>
        <fullName evidence="7">Decaprenyl-phosphate phosphoribosyltransferase</fullName>
        <ecNumber evidence="7">2.4.2.45</ecNumber>
    </submittedName>
</protein>
<keyword evidence="3 6" id="KW-0812">Transmembrane</keyword>
<dbReference type="Proteomes" id="UP000618952">
    <property type="component" value="Unassembled WGS sequence"/>
</dbReference>
<evidence type="ECO:0000256" key="6">
    <source>
        <dbReference type="SAM" id="Phobius"/>
    </source>
</evidence>
<feature type="transmembrane region" description="Helical" evidence="6">
    <location>
        <begin position="206"/>
        <end position="229"/>
    </location>
</feature>
<proteinExistence type="predicted"/>
<comment type="subcellular location">
    <subcellularLocation>
        <location evidence="1">Membrane</location>
        <topology evidence="1">Multi-pass membrane protein</topology>
    </subcellularLocation>
</comment>
<evidence type="ECO:0000313" key="8">
    <source>
        <dbReference type="Proteomes" id="UP000618952"/>
    </source>
</evidence>
<dbReference type="RefSeq" id="WP_187587076.1">
    <property type="nucleotide sequence ID" value="NZ_JACLHY010000023.1"/>
</dbReference>
<accession>A0ABR7QRQ0</accession>